<evidence type="ECO:0000259" key="1">
    <source>
        <dbReference type="Pfam" id="PF13976"/>
    </source>
</evidence>
<dbReference type="EMBL" id="SSTD01004087">
    <property type="protein sequence ID" value="TYK24096.1"/>
    <property type="molecule type" value="Genomic_DNA"/>
</dbReference>
<dbReference type="Gene3D" id="3.30.420.10">
    <property type="entry name" value="Ribonuclease H-like superfamily/Ribonuclease H"/>
    <property type="match status" value="1"/>
</dbReference>
<accession>A0A5D3DKF4</accession>
<dbReference type="PANTHER" id="PTHR42648:SF21">
    <property type="entry name" value="CYSTEINE-RICH RLK (RECEPTOR-LIKE PROTEIN KINASE) 8"/>
    <property type="match status" value="1"/>
</dbReference>
<dbReference type="InterPro" id="IPR036397">
    <property type="entry name" value="RNaseH_sf"/>
</dbReference>
<proteinExistence type="predicted"/>
<evidence type="ECO:0000313" key="2">
    <source>
        <dbReference type="EMBL" id="KAA0055873.1"/>
    </source>
</evidence>
<dbReference type="Proteomes" id="UP000321393">
    <property type="component" value="Unassembled WGS sequence"/>
</dbReference>
<dbReference type="GO" id="GO:0003676">
    <property type="term" value="F:nucleic acid binding"/>
    <property type="evidence" value="ECO:0007669"/>
    <property type="project" value="InterPro"/>
</dbReference>
<protein>
    <submittedName>
        <fullName evidence="3">Gag-pol polyprotein</fullName>
    </submittedName>
</protein>
<evidence type="ECO:0000313" key="5">
    <source>
        <dbReference type="Proteomes" id="UP000321947"/>
    </source>
</evidence>
<organism evidence="3 5">
    <name type="scientific">Cucumis melo var. makuwa</name>
    <name type="common">Oriental melon</name>
    <dbReference type="NCBI Taxonomy" id="1194695"/>
    <lineage>
        <taxon>Eukaryota</taxon>
        <taxon>Viridiplantae</taxon>
        <taxon>Streptophyta</taxon>
        <taxon>Embryophyta</taxon>
        <taxon>Tracheophyta</taxon>
        <taxon>Spermatophyta</taxon>
        <taxon>Magnoliopsida</taxon>
        <taxon>eudicotyledons</taxon>
        <taxon>Gunneridae</taxon>
        <taxon>Pentapetalae</taxon>
        <taxon>rosids</taxon>
        <taxon>fabids</taxon>
        <taxon>Cucurbitales</taxon>
        <taxon>Cucurbitaceae</taxon>
        <taxon>Benincaseae</taxon>
        <taxon>Cucumis</taxon>
    </lineage>
</organism>
<dbReference type="OrthoDB" id="6781330at2759"/>
<dbReference type="InterPro" id="IPR025724">
    <property type="entry name" value="GAG-pre-integrase_dom"/>
</dbReference>
<dbReference type="EMBL" id="SSTE01008385">
    <property type="protein sequence ID" value="KAA0055873.1"/>
    <property type="molecule type" value="Genomic_DNA"/>
</dbReference>
<dbReference type="Proteomes" id="UP000321947">
    <property type="component" value="Unassembled WGS sequence"/>
</dbReference>
<dbReference type="InterPro" id="IPR039537">
    <property type="entry name" value="Retrotran_Ty1/copia-like"/>
</dbReference>
<name>A0A5D3DKF4_CUCMM</name>
<evidence type="ECO:0000313" key="3">
    <source>
        <dbReference type="EMBL" id="TYK24096.1"/>
    </source>
</evidence>
<dbReference type="PANTHER" id="PTHR42648">
    <property type="entry name" value="TRANSPOSASE, PUTATIVE-RELATED"/>
    <property type="match status" value="1"/>
</dbReference>
<gene>
    <name evidence="3" type="ORF">E5676_scaffold943G00710</name>
    <name evidence="2" type="ORF">E6C27_scaffold104G00510</name>
</gene>
<sequence>MLTNGTSKLDDILDQGRKADDKRGLRFAERDTPVRKTVFIREGNVDFSSDLSECKAGSVVFGDGGKEKIIGKGTINRPGLPFLLVVRLVQGLAVNLISINQLCDQGYQVSFNIDRCNVLDGQNRTFLSGTRPSDNYYHWDAEVTLCNLSKVEEAGLWHKRLGHLNGSTISKVAKADVIIDLPPVSFSSLESFSECLVSKQVKSVHKPVNISSTSHVLELLHIDLMGPMQTESLGRKWYAIVCVDDFSRYT</sequence>
<feature type="domain" description="GAG-pre-integrase" evidence="1">
    <location>
        <begin position="137"/>
        <end position="200"/>
    </location>
</feature>
<dbReference type="AlphaFoldDB" id="A0A5D3DKF4"/>
<reference evidence="4 5" key="1">
    <citation type="submission" date="2019-08" db="EMBL/GenBank/DDBJ databases">
        <title>Draft genome sequences of two oriental melons (Cucumis melo L. var makuwa).</title>
        <authorList>
            <person name="Kwon S.-Y."/>
        </authorList>
    </citation>
    <scope>NUCLEOTIDE SEQUENCE [LARGE SCALE GENOMIC DNA]</scope>
    <source>
        <strain evidence="5">cv. Chang Bougi</strain>
        <strain evidence="4">cv. SW 3</strain>
        <tissue evidence="3">Leaf</tissue>
    </source>
</reference>
<evidence type="ECO:0000313" key="4">
    <source>
        <dbReference type="Proteomes" id="UP000321393"/>
    </source>
</evidence>
<dbReference type="Pfam" id="PF13976">
    <property type="entry name" value="gag_pre-integrs"/>
    <property type="match status" value="1"/>
</dbReference>
<comment type="caution">
    <text evidence="3">The sequence shown here is derived from an EMBL/GenBank/DDBJ whole genome shotgun (WGS) entry which is preliminary data.</text>
</comment>